<evidence type="ECO:0008006" key="3">
    <source>
        <dbReference type="Google" id="ProtNLM"/>
    </source>
</evidence>
<accession>A0ABV0NQS2</accession>
<organism evidence="1 2">
    <name type="scientific">Goodea atripinnis</name>
    <dbReference type="NCBI Taxonomy" id="208336"/>
    <lineage>
        <taxon>Eukaryota</taxon>
        <taxon>Metazoa</taxon>
        <taxon>Chordata</taxon>
        <taxon>Craniata</taxon>
        <taxon>Vertebrata</taxon>
        <taxon>Euteleostomi</taxon>
        <taxon>Actinopterygii</taxon>
        <taxon>Neopterygii</taxon>
        <taxon>Teleostei</taxon>
        <taxon>Neoteleostei</taxon>
        <taxon>Acanthomorphata</taxon>
        <taxon>Ovalentaria</taxon>
        <taxon>Atherinomorphae</taxon>
        <taxon>Cyprinodontiformes</taxon>
        <taxon>Goodeidae</taxon>
        <taxon>Goodea</taxon>
    </lineage>
</organism>
<gene>
    <name evidence="1" type="ORF">GOODEAATRI_000823</name>
</gene>
<comment type="caution">
    <text evidence="1">The sequence shown here is derived from an EMBL/GenBank/DDBJ whole genome shotgun (WGS) entry which is preliminary data.</text>
</comment>
<reference evidence="1 2" key="1">
    <citation type="submission" date="2021-06" db="EMBL/GenBank/DDBJ databases">
        <authorList>
            <person name="Palmer J.M."/>
        </authorList>
    </citation>
    <scope>NUCLEOTIDE SEQUENCE [LARGE SCALE GENOMIC DNA]</scope>
    <source>
        <strain evidence="1 2">GA_2019</strain>
        <tissue evidence="1">Muscle</tissue>
    </source>
</reference>
<dbReference type="EMBL" id="JAHRIO010049999">
    <property type="protein sequence ID" value="MEQ2173767.1"/>
    <property type="molecule type" value="Genomic_DNA"/>
</dbReference>
<evidence type="ECO:0000313" key="2">
    <source>
        <dbReference type="Proteomes" id="UP001476798"/>
    </source>
</evidence>
<evidence type="ECO:0000313" key="1">
    <source>
        <dbReference type="EMBL" id="MEQ2173767.1"/>
    </source>
</evidence>
<sequence>MNSCSVPEILRENVQPLLRDLKLKHTWDVQQDSTSRSSSESPTLPPHKRGFCSALIKVWSPFSLSVFFRVMWKKETAKVIKCKDCDTRLLGRSISKTAAFR</sequence>
<protein>
    <recommendedName>
        <fullName evidence="3">BED-type domain-containing protein</fullName>
    </recommendedName>
</protein>
<name>A0ABV0NQS2_9TELE</name>
<keyword evidence="2" id="KW-1185">Reference proteome</keyword>
<dbReference type="Proteomes" id="UP001476798">
    <property type="component" value="Unassembled WGS sequence"/>
</dbReference>
<proteinExistence type="predicted"/>